<evidence type="ECO:0000313" key="2">
    <source>
        <dbReference type="Proteomes" id="UP000198688"/>
    </source>
</evidence>
<organism evidence="1 2">
    <name type="scientific">Actinoplanes derwentensis</name>
    <dbReference type="NCBI Taxonomy" id="113562"/>
    <lineage>
        <taxon>Bacteria</taxon>
        <taxon>Bacillati</taxon>
        <taxon>Actinomycetota</taxon>
        <taxon>Actinomycetes</taxon>
        <taxon>Micromonosporales</taxon>
        <taxon>Micromonosporaceae</taxon>
        <taxon>Actinoplanes</taxon>
    </lineage>
</organism>
<name>A0A1H1T5S7_9ACTN</name>
<dbReference type="EMBL" id="LT629758">
    <property type="protein sequence ID" value="SDS55473.1"/>
    <property type="molecule type" value="Genomic_DNA"/>
</dbReference>
<reference evidence="1 2" key="1">
    <citation type="submission" date="2016-10" db="EMBL/GenBank/DDBJ databases">
        <authorList>
            <person name="de Groot N.N."/>
        </authorList>
    </citation>
    <scope>NUCLEOTIDE SEQUENCE [LARGE SCALE GENOMIC DNA]</scope>
    <source>
        <strain evidence="1 2">DSM 43941</strain>
    </source>
</reference>
<accession>A0A1H1T5S7</accession>
<dbReference type="GO" id="GO:0003676">
    <property type="term" value="F:nucleic acid binding"/>
    <property type="evidence" value="ECO:0007669"/>
    <property type="project" value="InterPro"/>
</dbReference>
<keyword evidence="2" id="KW-1185">Reference proteome</keyword>
<dbReference type="Gene3D" id="3.40.1350.10">
    <property type="match status" value="1"/>
</dbReference>
<dbReference type="InterPro" id="IPR011856">
    <property type="entry name" value="tRNA_endonuc-like_dom_sf"/>
</dbReference>
<dbReference type="AlphaFoldDB" id="A0A1H1T5S7"/>
<dbReference type="STRING" id="113562.SAMN04489716_1042"/>
<proteinExistence type="predicted"/>
<evidence type="ECO:0008006" key="3">
    <source>
        <dbReference type="Google" id="ProtNLM"/>
    </source>
</evidence>
<dbReference type="Proteomes" id="UP000198688">
    <property type="component" value="Chromosome I"/>
</dbReference>
<evidence type="ECO:0000313" key="1">
    <source>
        <dbReference type="EMBL" id="SDS55473.1"/>
    </source>
</evidence>
<sequence>MAKEKVYVLGDGGPVAAAETMLSRLGYKERSDLQQWIISDPQIIEPGLMILTDEYDRWADGQGRSVRDRLDILALGVDGRLVVLELKRDDAPDDIHLQAITYAAMVSRLAEADLAAIHTGFVRRRGGNLTEEQALAAIRGHIDGELDTLLLRRPRLILIARQFPRQVTSSAVWLNEMDIDVRLVLVRVWSIPTGTVLTTSTYYPVAGTEEFTVVPARIEAAEATERAAERTRGTRTIALLVESGILADGTPCRPSPCR</sequence>
<protein>
    <recommendedName>
        <fullName evidence="3">DUF91 domain-containing protein</fullName>
    </recommendedName>
</protein>
<gene>
    <name evidence="1" type="ORF">SAMN04489716_1042</name>
</gene>